<dbReference type="RefSeq" id="WP_116761769.1">
    <property type="nucleotide sequence ID" value="NZ_QCZH01000005.1"/>
</dbReference>
<dbReference type="Proteomes" id="UP000245618">
    <property type="component" value="Unassembled WGS sequence"/>
</dbReference>
<comment type="caution">
    <text evidence="1">The sequence shown here is derived from an EMBL/GenBank/DDBJ whole genome shotgun (WGS) entry which is preliminary data.</text>
</comment>
<proteinExistence type="predicted"/>
<accession>A0A2U1JYF6</accession>
<dbReference type="Pfam" id="PF14281">
    <property type="entry name" value="PDDEXK_4"/>
    <property type="match status" value="1"/>
</dbReference>
<gene>
    <name evidence="1" type="ORF">DB891_06410</name>
</gene>
<evidence type="ECO:0000313" key="1">
    <source>
        <dbReference type="EMBL" id="PWA09803.1"/>
    </source>
</evidence>
<keyword evidence="2" id="KW-1185">Reference proteome</keyword>
<dbReference type="OrthoDB" id="6346224at2"/>
<dbReference type="AlphaFoldDB" id="A0A2U1JYF6"/>
<reference evidence="1 2" key="1">
    <citation type="submission" date="2018-04" db="EMBL/GenBank/DDBJ databases">
        <title>Flavobacterium sp. nov., isolated from glacier ice.</title>
        <authorList>
            <person name="Liu Q."/>
            <person name="Xin Y.-H."/>
        </authorList>
    </citation>
    <scope>NUCLEOTIDE SEQUENCE [LARGE SCALE GENOMIC DNA]</scope>
    <source>
        <strain evidence="1 2">LB2P30</strain>
    </source>
</reference>
<dbReference type="InterPro" id="IPR029470">
    <property type="entry name" value="PDDEXK_4"/>
</dbReference>
<sequence>MTENTVEEIVVEEKTNMEGVKNLLEKVGLIQKKYDDIAEITGEKFNIFSLLNLTSNEVRTHSAFIGELLNIKGSHGLKDIPLRLFIQMLENKFIHIENRDEESEKMIDSERFKIDTNAAKTTIEKHIGKLNDEKTEGGRIDIIVEDSGKKALIIENKIYAGEQENQLIRYYNYDKKSPILFLTLRGSEPKSAKRLVKNEDYFNISYKEDITKWLGDCIKEATDKPMLREVLKQYVYLIKKLTGQTINKVMSSEIQDTIFKNFSAAEQIVKDFENAKNKIRNNVRESVIRKLKSKLGLTFDINIHNKVQEKNSGIWLRFKTPKTDSIIFGIEPFSGNGNERNRLFYGVLDLQGKNKDVFIENGFSNTEKGWWRERKSFESLENLYVDFDNIQFLEFLGKNKENQEKIAESISSQLIKYINSKSELIVKICNEIEKKE</sequence>
<protein>
    <recommendedName>
        <fullName evidence="3">PD-(D/E)XK nuclease family protein</fullName>
    </recommendedName>
</protein>
<name>A0A2U1JYF6_9FLAO</name>
<organism evidence="1 2">
    <name type="scientific">Flavobacterium laiguense</name>
    <dbReference type="NCBI Taxonomy" id="2169409"/>
    <lineage>
        <taxon>Bacteria</taxon>
        <taxon>Pseudomonadati</taxon>
        <taxon>Bacteroidota</taxon>
        <taxon>Flavobacteriia</taxon>
        <taxon>Flavobacteriales</taxon>
        <taxon>Flavobacteriaceae</taxon>
        <taxon>Flavobacterium</taxon>
    </lineage>
</organism>
<evidence type="ECO:0000313" key="2">
    <source>
        <dbReference type="Proteomes" id="UP000245618"/>
    </source>
</evidence>
<evidence type="ECO:0008006" key="3">
    <source>
        <dbReference type="Google" id="ProtNLM"/>
    </source>
</evidence>
<dbReference type="EMBL" id="QCZH01000005">
    <property type="protein sequence ID" value="PWA09803.1"/>
    <property type="molecule type" value="Genomic_DNA"/>
</dbReference>